<protein>
    <submittedName>
        <fullName evidence="1">Uncharacterized protein</fullName>
    </submittedName>
</protein>
<sequence>MTTKERIDLYSRINQLWCSKCLRDLTPDNTWVPDDSQDGRLFCYDCAPDDAIRVKDLS</sequence>
<proteinExistence type="predicted"/>
<name>A0A0F9RS58_9ZZZZ</name>
<reference evidence="1" key="1">
    <citation type="journal article" date="2015" name="Nature">
        <title>Complex archaea that bridge the gap between prokaryotes and eukaryotes.</title>
        <authorList>
            <person name="Spang A."/>
            <person name="Saw J.H."/>
            <person name="Jorgensen S.L."/>
            <person name="Zaremba-Niedzwiedzka K."/>
            <person name="Martijn J."/>
            <person name="Lind A.E."/>
            <person name="van Eijk R."/>
            <person name="Schleper C."/>
            <person name="Guy L."/>
            <person name="Ettema T.J."/>
        </authorList>
    </citation>
    <scope>NUCLEOTIDE SEQUENCE</scope>
</reference>
<organism evidence="1">
    <name type="scientific">marine sediment metagenome</name>
    <dbReference type="NCBI Taxonomy" id="412755"/>
    <lineage>
        <taxon>unclassified sequences</taxon>
        <taxon>metagenomes</taxon>
        <taxon>ecological metagenomes</taxon>
    </lineage>
</organism>
<evidence type="ECO:0000313" key="1">
    <source>
        <dbReference type="EMBL" id="KKN57564.1"/>
    </source>
</evidence>
<comment type="caution">
    <text evidence="1">The sequence shown here is derived from an EMBL/GenBank/DDBJ whole genome shotgun (WGS) entry which is preliminary data.</text>
</comment>
<dbReference type="AlphaFoldDB" id="A0A0F9RS58"/>
<gene>
    <name evidence="1" type="ORF">LCGC14_0561100</name>
</gene>
<accession>A0A0F9RS58</accession>
<dbReference type="EMBL" id="LAZR01000798">
    <property type="protein sequence ID" value="KKN57564.1"/>
    <property type="molecule type" value="Genomic_DNA"/>
</dbReference>